<dbReference type="PANTHER" id="PTHR42850:SF4">
    <property type="entry name" value="ZINC-DEPENDENT ENDOPOLYPHOSPHATASE"/>
    <property type="match status" value="1"/>
</dbReference>
<evidence type="ECO:0000259" key="1">
    <source>
        <dbReference type="Pfam" id="PF00149"/>
    </source>
</evidence>
<dbReference type="GO" id="GO:0005737">
    <property type="term" value="C:cytoplasm"/>
    <property type="evidence" value="ECO:0007669"/>
    <property type="project" value="TreeGrafter"/>
</dbReference>
<gene>
    <name evidence="2" type="ORF">BZG36_04925</name>
</gene>
<evidence type="ECO:0000313" key="2">
    <source>
        <dbReference type="EMBL" id="OZJ02894.1"/>
    </source>
</evidence>
<sequence length="287" mass="32354">MLFLLAFLSLTLALPFASITSLVGTLPQDLQAQQKRLWVIGDVHGCLDELNALLVKMQYEPSNDQLIFTGDLVGKGPKSVQVVQRVQELNGLTVRGNHDDKVIRWKGFLNEYTARTGSKHAGTYVDESEVPEGLKLGREHQMLANLLPQPDYEFLRDSPLILVIPDHAALVVHAGLDPRFSLNELDQQDPMTIMTMRSIDQGIASEDHQGTPWYEAWNEKQRESKRPWTVYYGHDARKGLQLHDYTVGVDTGCVNGRELTAIEIPTRTRISVPCQRHFRDADKTSNV</sequence>
<dbReference type="CDD" id="cd00144">
    <property type="entry name" value="MPP_PPP_family"/>
    <property type="match status" value="1"/>
</dbReference>
<dbReference type="GO" id="GO:0000298">
    <property type="term" value="F:endopolyphosphatase activity"/>
    <property type="evidence" value="ECO:0007669"/>
    <property type="project" value="TreeGrafter"/>
</dbReference>
<dbReference type="AlphaFoldDB" id="A0A261XXC0"/>
<organism evidence="2 3">
    <name type="scientific">Bifiguratus adelaidae</name>
    <dbReference type="NCBI Taxonomy" id="1938954"/>
    <lineage>
        <taxon>Eukaryota</taxon>
        <taxon>Fungi</taxon>
        <taxon>Fungi incertae sedis</taxon>
        <taxon>Mucoromycota</taxon>
        <taxon>Mucoromycotina</taxon>
        <taxon>Endogonomycetes</taxon>
        <taxon>Endogonales</taxon>
        <taxon>Endogonales incertae sedis</taxon>
        <taxon>Bifiguratus</taxon>
    </lineage>
</organism>
<proteinExistence type="predicted"/>
<comment type="caution">
    <text evidence="2">The sequence shown here is derived from an EMBL/GenBank/DDBJ whole genome shotgun (WGS) entry which is preliminary data.</text>
</comment>
<dbReference type="OrthoDB" id="10267127at2759"/>
<dbReference type="Proteomes" id="UP000242875">
    <property type="component" value="Unassembled WGS sequence"/>
</dbReference>
<reference evidence="2 3" key="1">
    <citation type="journal article" date="2017" name="Mycologia">
        <title>Bifiguratus adelaidae, gen. et sp. nov., a new member of Mucoromycotina in endophytic and soil-dwelling habitats.</title>
        <authorList>
            <person name="Torres-Cruz T.J."/>
            <person name="Billingsley Tobias T.L."/>
            <person name="Almatruk M."/>
            <person name="Hesse C."/>
            <person name="Kuske C.R."/>
            <person name="Desiro A."/>
            <person name="Benucci G.M."/>
            <person name="Bonito G."/>
            <person name="Stajich J.E."/>
            <person name="Dunlap C."/>
            <person name="Arnold A.E."/>
            <person name="Porras-Alfaro A."/>
        </authorList>
    </citation>
    <scope>NUCLEOTIDE SEQUENCE [LARGE SCALE GENOMIC DNA]</scope>
    <source>
        <strain evidence="2 3">AZ0501</strain>
    </source>
</reference>
<dbReference type="InterPro" id="IPR004843">
    <property type="entry name" value="Calcineurin-like_PHP"/>
</dbReference>
<dbReference type="EMBL" id="MVBO01000118">
    <property type="protein sequence ID" value="OZJ02894.1"/>
    <property type="molecule type" value="Genomic_DNA"/>
</dbReference>
<dbReference type="SUPFAM" id="SSF56300">
    <property type="entry name" value="Metallo-dependent phosphatases"/>
    <property type="match status" value="1"/>
</dbReference>
<dbReference type="InterPro" id="IPR029052">
    <property type="entry name" value="Metallo-depent_PP-like"/>
</dbReference>
<accession>A0A261XXC0</accession>
<dbReference type="Gene3D" id="3.60.21.10">
    <property type="match status" value="1"/>
</dbReference>
<protein>
    <recommendedName>
        <fullName evidence="1">Calcineurin-like phosphoesterase domain-containing protein</fullName>
    </recommendedName>
</protein>
<dbReference type="GO" id="GO:0016791">
    <property type="term" value="F:phosphatase activity"/>
    <property type="evidence" value="ECO:0007669"/>
    <property type="project" value="TreeGrafter"/>
</dbReference>
<dbReference type="Pfam" id="PF00149">
    <property type="entry name" value="Metallophos"/>
    <property type="match status" value="1"/>
</dbReference>
<evidence type="ECO:0000313" key="3">
    <source>
        <dbReference type="Proteomes" id="UP000242875"/>
    </source>
</evidence>
<dbReference type="InterPro" id="IPR050126">
    <property type="entry name" value="Ap4A_hydrolase"/>
</dbReference>
<name>A0A261XXC0_9FUNG</name>
<dbReference type="PANTHER" id="PTHR42850">
    <property type="entry name" value="METALLOPHOSPHOESTERASE"/>
    <property type="match status" value="1"/>
</dbReference>
<dbReference type="GO" id="GO:0006798">
    <property type="term" value="P:polyphosphate catabolic process"/>
    <property type="evidence" value="ECO:0007669"/>
    <property type="project" value="TreeGrafter"/>
</dbReference>
<feature type="domain" description="Calcineurin-like phosphoesterase" evidence="1">
    <location>
        <begin position="36"/>
        <end position="237"/>
    </location>
</feature>
<keyword evidence="3" id="KW-1185">Reference proteome</keyword>